<dbReference type="InterPro" id="IPR051268">
    <property type="entry name" value="Type-I_R_enzyme_R_subunit"/>
</dbReference>
<feature type="domain" description="Helicase ATP-binding" evidence="13">
    <location>
        <begin position="283"/>
        <end position="450"/>
    </location>
</feature>
<comment type="caution">
    <text evidence="14">The sequence shown here is derived from an EMBL/GenBank/DDBJ whole genome shotgun (WGS) entry which is preliminary data.</text>
</comment>
<keyword evidence="5 11" id="KW-0547">Nucleotide-binding</keyword>
<dbReference type="PANTHER" id="PTHR30195:SF16">
    <property type="entry name" value="TYPE I RESTRICTION ENZYME ENDONUCLEASE SUBUNIT"/>
    <property type="match status" value="1"/>
</dbReference>
<evidence type="ECO:0000313" key="15">
    <source>
        <dbReference type="Proteomes" id="UP000051451"/>
    </source>
</evidence>
<organism evidence="14 15">
    <name type="scientific">Liquorilactobacillus ghanensis DSM 18630</name>
    <dbReference type="NCBI Taxonomy" id="1423750"/>
    <lineage>
        <taxon>Bacteria</taxon>
        <taxon>Bacillati</taxon>
        <taxon>Bacillota</taxon>
        <taxon>Bacilli</taxon>
        <taxon>Lactobacillales</taxon>
        <taxon>Lactobacillaceae</taxon>
        <taxon>Liquorilactobacillus</taxon>
    </lineage>
</organism>
<dbReference type="RefSeq" id="WP_057872597.1">
    <property type="nucleotide sequence ID" value="NZ_AZGB01000027.1"/>
</dbReference>
<comment type="catalytic activity">
    <reaction evidence="1 11">
        <text>Endonucleolytic cleavage of DNA to give random double-stranded fragments with terminal 5'-phosphates, ATP is simultaneously hydrolyzed.</text>
        <dbReference type="EC" id="3.1.21.3"/>
    </reaction>
</comment>
<dbReference type="PATRIC" id="fig|1423750.3.peg.2281"/>
<dbReference type="InterPro" id="IPR022625">
    <property type="entry name" value="TypeI_RM_Rsu_C"/>
</dbReference>
<keyword evidence="6 11" id="KW-0680">Restriction system</keyword>
<dbReference type="GO" id="GO:0003677">
    <property type="term" value="F:DNA binding"/>
    <property type="evidence" value="ECO:0007669"/>
    <property type="project" value="UniProtKB-KW"/>
</dbReference>
<dbReference type="OrthoDB" id="9758243at2"/>
<dbReference type="GO" id="GO:0005524">
    <property type="term" value="F:ATP binding"/>
    <property type="evidence" value="ECO:0007669"/>
    <property type="project" value="UniProtKB-KW"/>
</dbReference>
<evidence type="ECO:0000256" key="4">
    <source>
        <dbReference type="ARBA" id="ARBA00022722"/>
    </source>
</evidence>
<evidence type="ECO:0000256" key="5">
    <source>
        <dbReference type="ARBA" id="ARBA00022741"/>
    </source>
</evidence>
<dbReference type="EC" id="3.1.21.3" evidence="11"/>
<dbReference type="CDD" id="cd22332">
    <property type="entry name" value="HsdR_N"/>
    <property type="match status" value="1"/>
</dbReference>
<dbReference type="Pfam" id="PF12008">
    <property type="entry name" value="EcoR124_C"/>
    <property type="match status" value="1"/>
</dbReference>
<dbReference type="Gene3D" id="3.40.50.300">
    <property type="entry name" value="P-loop containing nucleotide triphosphate hydrolases"/>
    <property type="match status" value="2"/>
</dbReference>
<keyword evidence="12" id="KW-0175">Coiled coil</keyword>
<evidence type="ECO:0000256" key="7">
    <source>
        <dbReference type="ARBA" id="ARBA00022759"/>
    </source>
</evidence>
<accession>A0A0R1VG86</accession>
<dbReference type="InterPro" id="IPR027417">
    <property type="entry name" value="P-loop_NTPase"/>
</dbReference>
<keyword evidence="10 11" id="KW-0238">DNA-binding</keyword>
<dbReference type="PANTHER" id="PTHR30195">
    <property type="entry name" value="TYPE I SITE-SPECIFIC DEOXYRIBONUCLEASE PROTEIN SUBUNIT M AND R"/>
    <property type="match status" value="1"/>
</dbReference>
<keyword evidence="9 11" id="KW-0067">ATP-binding</keyword>
<keyword evidence="7" id="KW-0255">Endonuclease</keyword>
<evidence type="ECO:0000256" key="3">
    <source>
        <dbReference type="ARBA" id="ARBA00011296"/>
    </source>
</evidence>
<comment type="function">
    <text evidence="11">Subunit R is required for both nuclease and ATPase activities, but not for modification.</text>
</comment>
<dbReference type="InterPro" id="IPR055180">
    <property type="entry name" value="HsdR_RecA-like_helicase_dom_2"/>
</dbReference>
<dbReference type="CDD" id="cd18800">
    <property type="entry name" value="SF2_C_EcoR124I-like"/>
    <property type="match status" value="1"/>
</dbReference>
<evidence type="ECO:0000256" key="6">
    <source>
        <dbReference type="ARBA" id="ARBA00022747"/>
    </source>
</evidence>
<dbReference type="Gene3D" id="3.90.1570.50">
    <property type="match status" value="1"/>
</dbReference>
<evidence type="ECO:0000256" key="12">
    <source>
        <dbReference type="SAM" id="Coils"/>
    </source>
</evidence>
<proteinExistence type="inferred from homology"/>
<evidence type="ECO:0000256" key="2">
    <source>
        <dbReference type="ARBA" id="ARBA00008598"/>
    </source>
</evidence>
<dbReference type="InterPro" id="IPR007409">
    <property type="entry name" value="Restrct_endonuc_type1_HsdR_N"/>
</dbReference>
<dbReference type="GeneID" id="98319900"/>
<dbReference type="NCBIfam" id="TIGR00348">
    <property type="entry name" value="hsdR"/>
    <property type="match status" value="1"/>
</dbReference>
<dbReference type="Pfam" id="PF18766">
    <property type="entry name" value="SWI2_SNF2"/>
    <property type="match status" value="1"/>
</dbReference>
<dbReference type="InterPro" id="IPR004473">
    <property type="entry name" value="Restrct_endonuc_typeI_HsdR"/>
</dbReference>
<gene>
    <name evidence="14" type="ORF">FC89_GL002241</name>
</gene>
<keyword evidence="4" id="KW-0540">Nuclease</keyword>
<dbReference type="SUPFAM" id="SSF52540">
    <property type="entry name" value="P-loop containing nucleoside triphosphate hydrolases"/>
    <property type="match status" value="1"/>
</dbReference>
<dbReference type="AlphaFoldDB" id="A0A0R1VG86"/>
<evidence type="ECO:0000256" key="8">
    <source>
        <dbReference type="ARBA" id="ARBA00022801"/>
    </source>
</evidence>
<comment type="similarity">
    <text evidence="2 11">Belongs to the HsdR family.</text>
</comment>
<dbReference type="InterPro" id="IPR040980">
    <property type="entry name" value="SWI2_SNF2"/>
</dbReference>
<evidence type="ECO:0000259" key="13">
    <source>
        <dbReference type="PROSITE" id="PS51192"/>
    </source>
</evidence>
<dbReference type="GO" id="GO:0009307">
    <property type="term" value="P:DNA restriction-modification system"/>
    <property type="evidence" value="ECO:0007669"/>
    <property type="project" value="UniProtKB-KW"/>
</dbReference>
<sequence length="1028" mass="118318">MVVEKRELPFENKMIQYLTSIGGSKQWRYVPEIKTTEQLWHNFKQILEVNNQDQLQQKQLSSTEFNQVKQVITNLATPYQAGQFLYGMNGKSQVEVDLDDGRHVYLTVFDQDNIGAGNTVYQVVNQIERPAVVAGFPNCRFDTTLLINGLPIIQIEEKADGHDAKEALNQMHKYIVQQQYSGIFATLQILVAILPHDIRYMANTTAELFNLDFAFHWQREKDNLPVFDWHEFCDQMLSIPMAHMMATNFMILDGTKNRQMLKVMRSYQVYATRKVLNKIRQHTFGIDSQELGYIWHTTGSGKTISSFKTAWLASRLPNVDKVVFLVDRVALTDQTFSEYQAYDPDSDDNNQNGVVTDTANKARLWQQLKIKSTGIIVTSTQKMDGLARQGRKLDRRIVFVVDEAHRSTAGEMLQRIKKAFPNSAWVGYTGTPRFDQKQGLTTQQIFGDLLHSYTIKAAIADKNVLGFKVDFETTLASKTLKEAYLPEYFKQLHPQWTNEQIQVRIEHLNPDDMDDMIEPSVYDFNEDHIRLVVKDVLAKWISRSNNYQFNALFTTHVGGGKASTPMAIKYYDEFCRQNRKLKRPLKIAVTFSQATNNGDQQLTNNLGLHRAIQDYNQQFGTNFDDTQAKEYTADVVARLNKTIDDGNYLDLVIVVDQLLTGFDAPQLNTLYVDRLLQGANLIQAYSRTNRIFDLQSKPFGHIVNYRWPQHSEQLMKKALAIYANPDSADVQQELKGLESTGVLAKTYKELKGELKQKVTEISDLTTDFQAIPPSEHQQEQLYQDLQKYNHLMAQLKQDDHYDVKHPEKLLQTVGLTSDQEVLLTTTFANQLRRQVAERHHIELKDLTLKMEHVKDIQVDYDYLNELLAQLANQVHENETAAAKKTQKAITSIAEQITDDSYRTTVHNFSQALLDNQVEIPDYPVKGKDINELITNHQQNELRSRILAFKRQWGLIDIPDTQKVNQLIEQHSAGADDLNQTGELNDIIREAQELYATDAEDLKIKQLPKLKYRTHLRRAFKELADHLKE</sequence>
<feature type="coiled-coil region" evidence="12">
    <location>
        <begin position="747"/>
        <end position="798"/>
    </location>
</feature>
<dbReference type="STRING" id="1423750.FC89_GL002241"/>
<keyword evidence="8 11" id="KW-0378">Hydrolase</keyword>
<name>A0A0R1VG86_9LACO</name>
<evidence type="ECO:0000313" key="14">
    <source>
        <dbReference type="EMBL" id="KRM04554.1"/>
    </source>
</evidence>
<dbReference type="GO" id="GO:0009035">
    <property type="term" value="F:type I site-specific deoxyribonuclease activity"/>
    <property type="evidence" value="ECO:0007669"/>
    <property type="project" value="UniProtKB-EC"/>
</dbReference>
<keyword evidence="15" id="KW-1185">Reference proteome</keyword>
<comment type="subunit">
    <text evidence="3 11">The type I restriction/modification system is composed of three polypeptides R, M and S.</text>
</comment>
<reference evidence="14 15" key="1">
    <citation type="journal article" date="2015" name="Genome Announc.">
        <title>Expanding the biotechnology potential of lactobacilli through comparative genomics of 213 strains and associated genera.</title>
        <authorList>
            <person name="Sun Z."/>
            <person name="Harris H.M."/>
            <person name="McCann A."/>
            <person name="Guo C."/>
            <person name="Argimon S."/>
            <person name="Zhang W."/>
            <person name="Yang X."/>
            <person name="Jeffery I.B."/>
            <person name="Cooney J.C."/>
            <person name="Kagawa T.F."/>
            <person name="Liu W."/>
            <person name="Song Y."/>
            <person name="Salvetti E."/>
            <person name="Wrobel A."/>
            <person name="Rasinkangas P."/>
            <person name="Parkhill J."/>
            <person name="Rea M.C."/>
            <person name="O'Sullivan O."/>
            <person name="Ritari J."/>
            <person name="Douillard F.P."/>
            <person name="Paul Ross R."/>
            <person name="Yang R."/>
            <person name="Briner A.E."/>
            <person name="Felis G.E."/>
            <person name="de Vos W.M."/>
            <person name="Barrangou R."/>
            <person name="Klaenhammer T.R."/>
            <person name="Caufield P.W."/>
            <person name="Cui Y."/>
            <person name="Zhang H."/>
            <person name="O'Toole P.W."/>
        </authorList>
    </citation>
    <scope>NUCLEOTIDE SEQUENCE [LARGE SCALE GENOMIC DNA]</scope>
    <source>
        <strain evidence="14 15">DSM 18630</strain>
    </source>
</reference>
<dbReference type="SMART" id="SM00487">
    <property type="entry name" value="DEXDc"/>
    <property type="match status" value="1"/>
</dbReference>
<dbReference type="EMBL" id="AZGB01000027">
    <property type="protein sequence ID" value="KRM04554.1"/>
    <property type="molecule type" value="Genomic_DNA"/>
</dbReference>
<evidence type="ECO:0000256" key="1">
    <source>
        <dbReference type="ARBA" id="ARBA00000851"/>
    </source>
</evidence>
<evidence type="ECO:0000256" key="10">
    <source>
        <dbReference type="ARBA" id="ARBA00023125"/>
    </source>
</evidence>
<dbReference type="Proteomes" id="UP000051451">
    <property type="component" value="Unassembled WGS sequence"/>
</dbReference>
<dbReference type="Pfam" id="PF04313">
    <property type="entry name" value="HSDR_N"/>
    <property type="match status" value="1"/>
</dbReference>
<dbReference type="InterPro" id="IPR014001">
    <property type="entry name" value="Helicase_ATP-bd"/>
</dbReference>
<dbReference type="PROSITE" id="PS51192">
    <property type="entry name" value="HELICASE_ATP_BIND_1"/>
    <property type="match status" value="1"/>
</dbReference>
<dbReference type="Pfam" id="PF22679">
    <property type="entry name" value="T1R_D3-like"/>
    <property type="match status" value="1"/>
</dbReference>
<evidence type="ECO:0000256" key="11">
    <source>
        <dbReference type="RuleBase" id="RU364115"/>
    </source>
</evidence>
<evidence type="ECO:0000256" key="9">
    <source>
        <dbReference type="ARBA" id="ARBA00022840"/>
    </source>
</evidence>
<protein>
    <recommendedName>
        <fullName evidence="11">Type I restriction enzyme endonuclease subunit</fullName>
        <shortName evidence="11">R protein</shortName>
        <ecNumber evidence="11">3.1.21.3</ecNumber>
    </recommendedName>
    <alternativeName>
        <fullName evidence="11">Type-1 restriction enzyme R protein</fullName>
    </alternativeName>
</protein>